<dbReference type="EMBL" id="JAACJS010000012">
    <property type="protein sequence ID" value="NCI50334.1"/>
    <property type="molecule type" value="Genomic_DNA"/>
</dbReference>
<gene>
    <name evidence="2" type="ORF">GWC95_10405</name>
</gene>
<name>A0ABW9ZTK5_9BACT</name>
<keyword evidence="3" id="KW-1185">Reference proteome</keyword>
<feature type="chain" id="PRO_5046560634" evidence="1">
    <location>
        <begin position="22"/>
        <end position="334"/>
    </location>
</feature>
<feature type="signal peptide" evidence="1">
    <location>
        <begin position="1"/>
        <end position="21"/>
    </location>
</feature>
<dbReference type="InterPro" id="IPR019861">
    <property type="entry name" value="PorP/SprF_Bacteroidetes"/>
</dbReference>
<proteinExistence type="predicted"/>
<accession>A0ABW9ZTK5</accession>
<dbReference type="NCBIfam" id="TIGR03519">
    <property type="entry name" value="T9SS_PorP_fam"/>
    <property type="match status" value="1"/>
</dbReference>
<evidence type="ECO:0000256" key="1">
    <source>
        <dbReference type="SAM" id="SignalP"/>
    </source>
</evidence>
<keyword evidence="1" id="KW-0732">Signal</keyword>
<reference evidence="2 3" key="1">
    <citation type="submission" date="2020-01" db="EMBL/GenBank/DDBJ databases">
        <title>Genome analysis.</title>
        <authorList>
            <person name="Wu S."/>
            <person name="Wang G."/>
        </authorList>
    </citation>
    <scope>NUCLEOTIDE SEQUENCE [LARGE SCALE GENOMIC DNA]</scope>
    <source>
        <strain evidence="2 3">SYL130</strain>
    </source>
</reference>
<comment type="caution">
    <text evidence="2">The sequence shown here is derived from an EMBL/GenBank/DDBJ whole genome shotgun (WGS) entry which is preliminary data.</text>
</comment>
<dbReference type="RefSeq" id="WP_161818636.1">
    <property type="nucleotide sequence ID" value="NZ_JAACJS010000012.1"/>
</dbReference>
<dbReference type="Proteomes" id="UP000753802">
    <property type="component" value="Unassembled WGS sequence"/>
</dbReference>
<evidence type="ECO:0000313" key="2">
    <source>
        <dbReference type="EMBL" id="NCI50334.1"/>
    </source>
</evidence>
<protein>
    <submittedName>
        <fullName evidence="2">Type IX secretion system membrane protein PorP/SprF</fullName>
    </submittedName>
</protein>
<organism evidence="2 3">
    <name type="scientific">Sediminibacterium roseum</name>
    <dbReference type="NCBI Taxonomy" id="1978412"/>
    <lineage>
        <taxon>Bacteria</taxon>
        <taxon>Pseudomonadati</taxon>
        <taxon>Bacteroidota</taxon>
        <taxon>Chitinophagia</taxon>
        <taxon>Chitinophagales</taxon>
        <taxon>Chitinophagaceae</taxon>
        <taxon>Sediminibacterium</taxon>
    </lineage>
</organism>
<evidence type="ECO:0000313" key="3">
    <source>
        <dbReference type="Proteomes" id="UP000753802"/>
    </source>
</evidence>
<sequence>MKRIHVYITIAASFLCFASQAQDPHFSQYFASPFTINPALTGKGVSDWRAAGMFRSQWWGAYSEPYNTTTVSIEKGISTGEMQKSTLGIGFSFMSDASNGGLLKNNYAGLHLAYNLALDGEGREQLGIGITGTYANRLLNLNMFDYQSQFGSMGFQRSAPSNDMPVIDKVNYIDFNTGITYSKRGDAMGYHFGAALFHASRPVQGVFKNSNYSLETRYSLQAGTQLYSKNGNELHLSGLLDIQGKNKVVTLGAVYKIKTHDDTVESVNVGMWKRFGDAYYPYVALESRNWLVGASYDFVTSSLNDSYNSVQSMELSFVYLFGKKKTENTGVVRY</sequence>
<dbReference type="Pfam" id="PF11751">
    <property type="entry name" value="PorP_SprF"/>
    <property type="match status" value="1"/>
</dbReference>